<feature type="binding site" evidence="6">
    <location>
        <position position="72"/>
    </location>
    <ligand>
        <name>Mg(2+)</name>
        <dbReference type="ChEBI" id="CHEBI:18420"/>
        <note>ligand shared between all trimeric partners</note>
    </ligand>
</feature>
<proteinExistence type="predicted"/>
<dbReference type="GO" id="GO:0046872">
    <property type="term" value="F:metal ion binding"/>
    <property type="evidence" value="ECO:0007669"/>
    <property type="project" value="UniProtKB-KW"/>
</dbReference>
<name>A0A239TYR9_9FIRM</name>
<evidence type="ECO:0000256" key="4">
    <source>
        <dbReference type="ARBA" id="ARBA00022683"/>
    </source>
</evidence>
<evidence type="ECO:0000313" key="9">
    <source>
        <dbReference type="Proteomes" id="UP000215383"/>
    </source>
</evidence>
<evidence type="ECO:0000256" key="6">
    <source>
        <dbReference type="PIRSR" id="PIRSR000699-2"/>
    </source>
</evidence>
<keyword evidence="2" id="KW-0762">Sugar transport</keyword>
<feature type="active site" description="Tele-phosphohistidine intermediate" evidence="5">
    <location>
        <position position="69"/>
    </location>
</feature>
<organism evidence="8 9">
    <name type="scientific">Megamonas hypermegale</name>
    <dbReference type="NCBI Taxonomy" id="158847"/>
    <lineage>
        <taxon>Bacteria</taxon>
        <taxon>Bacillati</taxon>
        <taxon>Bacillota</taxon>
        <taxon>Negativicutes</taxon>
        <taxon>Selenomonadales</taxon>
        <taxon>Selenomonadaceae</taxon>
        <taxon>Megamonas</taxon>
    </lineage>
</organism>
<dbReference type="RefSeq" id="WP_036254872.1">
    <property type="nucleotide sequence ID" value="NZ_CAKMHU010000028.1"/>
</dbReference>
<dbReference type="EC" id="2.7.1.-" evidence="8"/>
<dbReference type="Pfam" id="PF02255">
    <property type="entry name" value="PTS_IIA"/>
    <property type="match status" value="1"/>
</dbReference>
<dbReference type="GO" id="GO:0009401">
    <property type="term" value="P:phosphoenolpyruvate-dependent sugar phosphotransferase system"/>
    <property type="evidence" value="ECO:0007669"/>
    <property type="project" value="UniProtKB-KW"/>
</dbReference>
<evidence type="ECO:0000256" key="7">
    <source>
        <dbReference type="PROSITE-ProRule" id="PRU00418"/>
    </source>
</evidence>
<keyword evidence="1" id="KW-0813">Transport</keyword>
<dbReference type="eggNOG" id="COG1447">
    <property type="taxonomic scope" value="Bacteria"/>
</dbReference>
<comment type="cofactor">
    <cofactor evidence="6">
        <name>Mg(2+)</name>
        <dbReference type="ChEBI" id="CHEBI:18420"/>
    </cofactor>
    <text evidence="6">Binds 1 Mg(2+) ion per trimer.</text>
</comment>
<evidence type="ECO:0000313" key="8">
    <source>
        <dbReference type="EMBL" id="SNV02702.1"/>
    </source>
</evidence>
<keyword evidence="9" id="KW-1185">Reference proteome</keyword>
<sequence>MGSVNSTVGTARSCYIEAIQKAKEGKWEEIDELFKAGDEAFNEGHDAHMGLLMKEAEGKSEGVNLLLLHAEDQLMSAEGFKTVALEMIDVYKRLEKLENK</sequence>
<reference evidence="8 9" key="1">
    <citation type="submission" date="2017-06" db="EMBL/GenBank/DDBJ databases">
        <authorList>
            <consortium name="Pathogen Informatics"/>
        </authorList>
    </citation>
    <scope>NUCLEOTIDE SEQUENCE [LARGE SCALE GENOMIC DNA]</scope>
    <source>
        <strain evidence="8 9">NCTC10570</strain>
    </source>
</reference>
<dbReference type="Gene3D" id="1.20.58.80">
    <property type="entry name" value="Phosphotransferase system, lactose/cellobiose-type IIA subunit"/>
    <property type="match status" value="1"/>
</dbReference>
<dbReference type="AlphaFoldDB" id="A0A239TYR9"/>
<dbReference type="GO" id="GO:0016740">
    <property type="term" value="F:transferase activity"/>
    <property type="evidence" value="ECO:0007669"/>
    <property type="project" value="UniProtKB-KW"/>
</dbReference>
<evidence type="ECO:0000256" key="3">
    <source>
        <dbReference type="ARBA" id="ARBA00022679"/>
    </source>
</evidence>
<dbReference type="GeneID" id="78507649"/>
<feature type="modified residue" description="Phosphohistidine; by HPr" evidence="7">
    <location>
        <position position="69"/>
    </location>
</feature>
<keyword evidence="6" id="KW-0460">Magnesium</keyword>
<evidence type="ECO:0000256" key="5">
    <source>
        <dbReference type="PIRSR" id="PIRSR000699-1"/>
    </source>
</evidence>
<dbReference type="SUPFAM" id="SSF46973">
    <property type="entry name" value="Enzyme IIa from lactose specific PTS, IIa-lac"/>
    <property type="match status" value="1"/>
</dbReference>
<keyword evidence="3 8" id="KW-0808">Transferase</keyword>
<dbReference type="Proteomes" id="UP000215383">
    <property type="component" value="Chromosome 1"/>
</dbReference>
<dbReference type="EMBL" id="LT906446">
    <property type="protein sequence ID" value="SNV02702.1"/>
    <property type="molecule type" value="Genomic_DNA"/>
</dbReference>
<gene>
    <name evidence="8" type="primary">gmuA_1</name>
    <name evidence="8" type="ORF">SAMEA4364220_01656</name>
</gene>
<evidence type="ECO:0000256" key="1">
    <source>
        <dbReference type="ARBA" id="ARBA00022448"/>
    </source>
</evidence>
<accession>A0A239TYR9</accession>
<dbReference type="InterPro" id="IPR036542">
    <property type="entry name" value="PTS_IIA_lac/cel_sf"/>
</dbReference>
<evidence type="ECO:0000256" key="2">
    <source>
        <dbReference type="ARBA" id="ARBA00022597"/>
    </source>
</evidence>
<dbReference type="PIRSF" id="PIRSF000699">
    <property type="entry name" value="PTS_IILac_III"/>
    <property type="match status" value="1"/>
</dbReference>
<keyword evidence="4" id="KW-0598">Phosphotransferase system</keyword>
<dbReference type="InterPro" id="IPR003188">
    <property type="entry name" value="PTS_IIA_lac/cel"/>
</dbReference>
<keyword evidence="6" id="KW-0479">Metal-binding</keyword>
<dbReference type="PROSITE" id="PS51095">
    <property type="entry name" value="PTS_EIIA_TYPE_3"/>
    <property type="match status" value="1"/>
</dbReference>
<protein>
    <submittedName>
        <fullName evidence="8">Oligo-beta-mannoside-specific phosphotransferase enzyme IIA component</fullName>
        <ecNumber evidence="8">2.7.1.-</ecNumber>
    </submittedName>
</protein>
<dbReference type="PANTHER" id="PTHR34382:SF7">
    <property type="entry name" value="PTS SYSTEM N,N'-DIACETYLCHITOBIOSE-SPECIFIC EIIA COMPONENT"/>
    <property type="match status" value="1"/>
</dbReference>
<dbReference type="PANTHER" id="PTHR34382">
    <property type="entry name" value="PTS SYSTEM N,N'-DIACETYLCHITOBIOSE-SPECIFIC EIIA COMPONENT"/>
    <property type="match status" value="1"/>
</dbReference>